<organism evidence="4 5">
    <name type="scientific">Aspergillus lentulus</name>
    <dbReference type="NCBI Taxonomy" id="293939"/>
    <lineage>
        <taxon>Eukaryota</taxon>
        <taxon>Fungi</taxon>
        <taxon>Dikarya</taxon>
        <taxon>Ascomycota</taxon>
        <taxon>Pezizomycotina</taxon>
        <taxon>Eurotiomycetes</taxon>
        <taxon>Eurotiomycetidae</taxon>
        <taxon>Eurotiales</taxon>
        <taxon>Aspergillaceae</taxon>
        <taxon>Aspergillus</taxon>
        <taxon>Aspergillus subgen. Fumigati</taxon>
    </lineage>
</organism>
<proteinExistence type="predicted"/>
<dbReference type="InterPro" id="IPR029052">
    <property type="entry name" value="Metallo-depent_PP-like"/>
</dbReference>
<reference evidence="4 5" key="1">
    <citation type="submission" date="2020-01" db="EMBL/GenBank/DDBJ databases">
        <title>Draft genome sequence of Aspergillus lentulus IFM 60648.</title>
        <authorList>
            <person name="Takahashi H."/>
            <person name="Yaguchi T."/>
        </authorList>
    </citation>
    <scope>NUCLEOTIDE SEQUENCE [LARGE SCALE GENOMIC DNA]</scope>
    <source>
        <strain evidence="4 5">IFM 60648</strain>
    </source>
</reference>
<dbReference type="PANTHER" id="PTHR10161">
    <property type="entry name" value="TARTRATE-RESISTANT ACID PHOSPHATASE TYPE 5"/>
    <property type="match status" value="1"/>
</dbReference>
<dbReference type="EMBL" id="BLKI01000002">
    <property type="protein sequence ID" value="GFF61913.1"/>
    <property type="molecule type" value="Genomic_DNA"/>
</dbReference>
<feature type="chain" id="PRO_5045476235" evidence="3">
    <location>
        <begin position="21"/>
        <end position="205"/>
    </location>
</feature>
<sequence length="205" mass="22254">MATFNKMTLTLASLVSTILASSAPTKMTTTVTRAIPAVSNATARWYFGTTGRPYYTYDLHGADWTATFVVVDLDSDCFVKKYQASTSVYQNSYTKQCHAERATQVAFLEQTFAASKAEWKFLQLHHGYMSAATNNTDVAPLIAVVEKHGGVVLNGHDHCLAHFYNNNTNFILSGGAGYPHAGDCNYGLPLGPLHQVAGGKLAVYC</sequence>
<protein>
    <submittedName>
        <fullName evidence="4">Purple acid phosphatase 4</fullName>
    </submittedName>
</protein>
<dbReference type="Gene3D" id="3.60.21.10">
    <property type="match status" value="1"/>
</dbReference>
<accession>A0ABQ0ZRK6</accession>
<evidence type="ECO:0000313" key="4">
    <source>
        <dbReference type="EMBL" id="GFF61913.1"/>
    </source>
</evidence>
<evidence type="ECO:0000313" key="5">
    <source>
        <dbReference type="Proteomes" id="UP000465220"/>
    </source>
</evidence>
<keyword evidence="1 3" id="KW-0732">Signal</keyword>
<dbReference type="SUPFAM" id="SSF56300">
    <property type="entry name" value="Metallo-dependent phosphatases"/>
    <property type="match status" value="1"/>
</dbReference>
<gene>
    <name evidence="4" type="ORF">IFM60648_00445</name>
</gene>
<comment type="caution">
    <text evidence="4">The sequence shown here is derived from an EMBL/GenBank/DDBJ whole genome shotgun (WGS) entry which is preliminary data.</text>
</comment>
<dbReference type="InterPro" id="IPR051558">
    <property type="entry name" value="Metallophosphoesterase_PAP"/>
</dbReference>
<dbReference type="Proteomes" id="UP000465220">
    <property type="component" value="Unassembled WGS sequence"/>
</dbReference>
<feature type="signal peptide" evidence="3">
    <location>
        <begin position="1"/>
        <end position="20"/>
    </location>
</feature>
<dbReference type="PANTHER" id="PTHR10161:SF14">
    <property type="entry name" value="TARTRATE-RESISTANT ACID PHOSPHATASE TYPE 5"/>
    <property type="match status" value="1"/>
</dbReference>
<evidence type="ECO:0000256" key="3">
    <source>
        <dbReference type="SAM" id="SignalP"/>
    </source>
</evidence>
<keyword evidence="5" id="KW-1185">Reference proteome</keyword>
<keyword evidence="2" id="KW-0378">Hydrolase</keyword>
<name>A0ABQ0ZRK6_ASPLE</name>
<evidence type="ECO:0000256" key="1">
    <source>
        <dbReference type="ARBA" id="ARBA00022729"/>
    </source>
</evidence>
<evidence type="ECO:0000256" key="2">
    <source>
        <dbReference type="ARBA" id="ARBA00022801"/>
    </source>
</evidence>